<dbReference type="SUPFAM" id="SSF46785">
    <property type="entry name" value="Winged helix' DNA-binding domain"/>
    <property type="match status" value="1"/>
</dbReference>
<proteinExistence type="inferred from homology"/>
<evidence type="ECO:0000256" key="1">
    <source>
        <dbReference type="ARBA" id="ARBA00009437"/>
    </source>
</evidence>
<keyword evidence="4" id="KW-0804">Transcription</keyword>
<dbReference type="InterPro" id="IPR036390">
    <property type="entry name" value="WH_DNA-bd_sf"/>
</dbReference>
<keyword evidence="2" id="KW-0805">Transcription regulation</keyword>
<sequence length="288" mass="31419">MMLAEELHFGHAAHRLGIAQPPLSQQIKRLEAAVGHELFHRSTRKVSLTPIGAELLETARTLLVQLAIGLDRIDHLAMEGASRIAVGFTATTSLRILPAIVRSFRSEHRDTQIELIELLPGQMRGALLAEQIDVALVRGPQIMADLEAVTLMIERFVAVLPEGHDMASPSAPFSLAELAEEQFVLFPRDRASEYLTRTLRLCEQAGFVPNVVEVHGWQTAISMVGSGMGVSILPESVAMLGTPGVVYRPIDSSGFPVCLLRRKDDKSLVVRQFIDCATAVAPSFEISA</sequence>
<dbReference type="PANTHER" id="PTHR30346:SF0">
    <property type="entry name" value="HCA OPERON TRANSCRIPTIONAL ACTIVATOR HCAR"/>
    <property type="match status" value="1"/>
</dbReference>
<dbReference type="AlphaFoldDB" id="A0A2A4FNL9"/>
<dbReference type="InterPro" id="IPR005119">
    <property type="entry name" value="LysR_subst-bd"/>
</dbReference>
<evidence type="ECO:0000313" key="7">
    <source>
        <dbReference type="Proteomes" id="UP000218934"/>
    </source>
</evidence>
<dbReference type="RefSeq" id="WP_066966225.1">
    <property type="nucleotide sequence ID" value="NZ_CP023449.1"/>
</dbReference>
<dbReference type="PROSITE" id="PS50931">
    <property type="entry name" value="HTH_LYSR"/>
    <property type="match status" value="1"/>
</dbReference>
<dbReference type="KEGG" id="rdi:CMV14_19990"/>
<evidence type="ECO:0000256" key="4">
    <source>
        <dbReference type="ARBA" id="ARBA00023163"/>
    </source>
</evidence>
<dbReference type="Proteomes" id="UP000218934">
    <property type="component" value="Unassembled WGS sequence"/>
</dbReference>
<keyword evidence="7" id="KW-1185">Reference proteome</keyword>
<evidence type="ECO:0000313" key="6">
    <source>
        <dbReference type="EMBL" id="PCE40355.1"/>
    </source>
</evidence>
<evidence type="ECO:0000256" key="2">
    <source>
        <dbReference type="ARBA" id="ARBA00023015"/>
    </source>
</evidence>
<dbReference type="Pfam" id="PF03466">
    <property type="entry name" value="LysR_substrate"/>
    <property type="match status" value="1"/>
</dbReference>
<gene>
    <name evidence="6" type="ORF">COO09_20455</name>
</gene>
<dbReference type="Gene3D" id="3.40.190.10">
    <property type="entry name" value="Periplasmic binding protein-like II"/>
    <property type="match status" value="2"/>
</dbReference>
<reference evidence="6 7" key="1">
    <citation type="submission" date="2017-09" db="EMBL/GenBank/DDBJ databases">
        <title>The Catabolism of 3,6-Dichlorosalicylic acid is Initiated by the Cytochrome P450 Monooxygenase DsmABC in Rhizorhabdus dicambivorans Ndbn-20.</title>
        <authorList>
            <person name="Na L."/>
        </authorList>
    </citation>
    <scope>NUCLEOTIDE SEQUENCE [LARGE SCALE GENOMIC DNA]</scope>
    <source>
        <strain evidence="6 7">Ndbn-20m</strain>
    </source>
</reference>
<dbReference type="InterPro" id="IPR000847">
    <property type="entry name" value="LysR_HTH_N"/>
</dbReference>
<dbReference type="CDD" id="cd08414">
    <property type="entry name" value="PBP2_LTTR_aromatics_like"/>
    <property type="match status" value="1"/>
</dbReference>
<name>A0A2A4FNL9_9SPHN</name>
<evidence type="ECO:0000256" key="3">
    <source>
        <dbReference type="ARBA" id="ARBA00023125"/>
    </source>
</evidence>
<dbReference type="FunFam" id="1.10.10.10:FF:000001">
    <property type="entry name" value="LysR family transcriptional regulator"/>
    <property type="match status" value="1"/>
</dbReference>
<comment type="similarity">
    <text evidence="1">Belongs to the LysR transcriptional regulatory family.</text>
</comment>
<comment type="caution">
    <text evidence="6">The sequence shown here is derived from an EMBL/GenBank/DDBJ whole genome shotgun (WGS) entry which is preliminary data.</text>
</comment>
<keyword evidence="3" id="KW-0238">DNA-binding</keyword>
<dbReference type="PANTHER" id="PTHR30346">
    <property type="entry name" value="TRANSCRIPTIONAL DUAL REGULATOR HCAR-RELATED"/>
    <property type="match status" value="1"/>
</dbReference>
<dbReference type="GO" id="GO:0032993">
    <property type="term" value="C:protein-DNA complex"/>
    <property type="evidence" value="ECO:0007669"/>
    <property type="project" value="TreeGrafter"/>
</dbReference>
<dbReference type="EMBL" id="NWUF01000029">
    <property type="protein sequence ID" value="PCE40355.1"/>
    <property type="molecule type" value="Genomic_DNA"/>
</dbReference>
<dbReference type="PRINTS" id="PR00039">
    <property type="entry name" value="HTHLYSR"/>
</dbReference>
<dbReference type="Gene3D" id="1.10.10.10">
    <property type="entry name" value="Winged helix-like DNA-binding domain superfamily/Winged helix DNA-binding domain"/>
    <property type="match status" value="1"/>
</dbReference>
<accession>A0A2A4FNL9</accession>
<dbReference type="GO" id="GO:0003677">
    <property type="term" value="F:DNA binding"/>
    <property type="evidence" value="ECO:0007669"/>
    <property type="project" value="UniProtKB-KW"/>
</dbReference>
<dbReference type="InterPro" id="IPR036388">
    <property type="entry name" value="WH-like_DNA-bd_sf"/>
</dbReference>
<dbReference type="SUPFAM" id="SSF53850">
    <property type="entry name" value="Periplasmic binding protein-like II"/>
    <property type="match status" value="1"/>
</dbReference>
<feature type="domain" description="HTH lysR-type" evidence="5">
    <location>
        <begin position="1"/>
        <end position="49"/>
    </location>
</feature>
<evidence type="ECO:0000259" key="5">
    <source>
        <dbReference type="PROSITE" id="PS50931"/>
    </source>
</evidence>
<protein>
    <submittedName>
        <fullName evidence="6">LysR family transcriptional regulator</fullName>
    </submittedName>
</protein>
<dbReference type="GO" id="GO:0003700">
    <property type="term" value="F:DNA-binding transcription factor activity"/>
    <property type="evidence" value="ECO:0007669"/>
    <property type="project" value="InterPro"/>
</dbReference>
<dbReference type="Pfam" id="PF00126">
    <property type="entry name" value="HTH_1"/>
    <property type="match status" value="1"/>
</dbReference>
<dbReference type="OrthoDB" id="7158941at2"/>
<organism evidence="6 7">
    <name type="scientific">Rhizorhabdus dicambivorans</name>
    <dbReference type="NCBI Taxonomy" id="1850238"/>
    <lineage>
        <taxon>Bacteria</taxon>
        <taxon>Pseudomonadati</taxon>
        <taxon>Pseudomonadota</taxon>
        <taxon>Alphaproteobacteria</taxon>
        <taxon>Sphingomonadales</taxon>
        <taxon>Sphingomonadaceae</taxon>
        <taxon>Rhizorhabdus</taxon>
    </lineage>
</organism>